<keyword evidence="2" id="KW-1185">Reference proteome</keyword>
<dbReference type="HOGENOM" id="CLU_073012_0_0_2"/>
<accession>L0K0G7</accession>
<evidence type="ECO:0000313" key="2">
    <source>
        <dbReference type="Proteomes" id="UP000010878"/>
    </source>
</evidence>
<proteinExistence type="predicted"/>
<evidence type="ECO:0008006" key="3">
    <source>
        <dbReference type="Google" id="ProtNLM"/>
    </source>
</evidence>
<gene>
    <name evidence="1" type="ORF">Natoc_2277</name>
</gene>
<dbReference type="RefSeq" id="WP_015321498.1">
    <property type="nucleotide sequence ID" value="NC_019974.1"/>
</dbReference>
<dbReference type="EMBL" id="CP003929">
    <property type="protein sequence ID" value="AGB38055.1"/>
    <property type="molecule type" value="Genomic_DNA"/>
</dbReference>
<protein>
    <recommendedName>
        <fullName evidence="3">DUF2971 domain-containing protein</fullName>
    </recommendedName>
</protein>
<name>L0K0G7_9EURY</name>
<sequence length="261" mass="30379">MPSEKVGFVDFPEEDSTIWKYMDLPQFVSLVEDEFLYFSRIDRFDDPFEGSLTQENLKYRNLRKGSDTAEEPIGQYRKSLNQELTKYTYADCWHLNDGESMAMWDLYTTRGYGIAITTTIKQYVEMISECQSKVYVGAVDYIDYQEDHIPRYNTLAPVFHKRRSFEHENEFRGVVQDLPYFLKAAECHGNAEMLESDIENFDTEFPPGVSIDVNVDQLINQIYIAPDTPSWQASVVETITESFSNLQHDITHSSLEENPVY</sequence>
<dbReference type="eggNOG" id="arCOG07807">
    <property type="taxonomic scope" value="Archaea"/>
</dbReference>
<dbReference type="GeneID" id="43302165"/>
<dbReference type="AlphaFoldDB" id="L0K0G7"/>
<organism evidence="1 2">
    <name type="scientific">Natronococcus occultus SP4</name>
    <dbReference type="NCBI Taxonomy" id="694430"/>
    <lineage>
        <taxon>Archaea</taxon>
        <taxon>Methanobacteriati</taxon>
        <taxon>Methanobacteriota</taxon>
        <taxon>Stenosarchaea group</taxon>
        <taxon>Halobacteria</taxon>
        <taxon>Halobacteriales</taxon>
        <taxon>Natrialbaceae</taxon>
        <taxon>Natronococcus</taxon>
    </lineage>
</organism>
<dbReference type="KEGG" id="nou:Natoc_2277"/>
<evidence type="ECO:0000313" key="1">
    <source>
        <dbReference type="EMBL" id="AGB38055.1"/>
    </source>
</evidence>
<dbReference type="OrthoDB" id="270754at2157"/>
<reference evidence="1 2" key="1">
    <citation type="submission" date="2012-11" db="EMBL/GenBank/DDBJ databases">
        <title>FINISHED of Natronococcus occultus SP4, DSM 3396.</title>
        <authorList>
            <consortium name="DOE Joint Genome Institute"/>
            <person name="Eisen J."/>
            <person name="Huntemann M."/>
            <person name="Wei C.-L."/>
            <person name="Han J."/>
            <person name="Detter J.C."/>
            <person name="Han C."/>
            <person name="Tapia R."/>
            <person name="Chen A."/>
            <person name="Kyrpides N."/>
            <person name="Mavromatis K."/>
            <person name="Markowitz V."/>
            <person name="Szeto E."/>
            <person name="Ivanova N."/>
            <person name="Mikhailova N."/>
            <person name="Ovchinnikova G."/>
            <person name="Pagani I."/>
            <person name="Pati A."/>
            <person name="Goodwin L."/>
            <person name="Nordberg H.P."/>
            <person name="Cantor M.N."/>
            <person name="Hua S.X."/>
            <person name="Woyke T."/>
            <person name="Eisen J."/>
            <person name="Klenk H.-P."/>
            <person name="Klenk H.-P."/>
        </authorList>
    </citation>
    <scope>NUCLEOTIDE SEQUENCE [LARGE SCALE GENOMIC DNA]</scope>
    <source>
        <strain evidence="1 2">SP4</strain>
    </source>
</reference>
<dbReference type="Proteomes" id="UP000010878">
    <property type="component" value="Chromosome"/>
</dbReference>